<feature type="compositionally biased region" description="Pro residues" evidence="1">
    <location>
        <begin position="33"/>
        <end position="44"/>
    </location>
</feature>
<proteinExistence type="predicted"/>
<organism evidence="2 3">
    <name type="scientific">Poecilia formosa</name>
    <name type="common">Amazon molly</name>
    <name type="synonym">Limia formosa</name>
    <dbReference type="NCBI Taxonomy" id="48698"/>
    <lineage>
        <taxon>Eukaryota</taxon>
        <taxon>Metazoa</taxon>
        <taxon>Chordata</taxon>
        <taxon>Craniata</taxon>
        <taxon>Vertebrata</taxon>
        <taxon>Euteleostomi</taxon>
        <taxon>Actinopterygii</taxon>
        <taxon>Neopterygii</taxon>
        <taxon>Teleostei</taxon>
        <taxon>Neoteleostei</taxon>
        <taxon>Acanthomorphata</taxon>
        <taxon>Ovalentaria</taxon>
        <taxon>Atherinomorphae</taxon>
        <taxon>Cyprinodontiformes</taxon>
        <taxon>Poeciliidae</taxon>
        <taxon>Poeciliinae</taxon>
        <taxon>Poecilia</taxon>
    </lineage>
</organism>
<reference evidence="3" key="1">
    <citation type="submission" date="2013-10" db="EMBL/GenBank/DDBJ databases">
        <authorList>
            <person name="Schartl M."/>
            <person name="Warren W."/>
        </authorList>
    </citation>
    <scope>NUCLEOTIDE SEQUENCE [LARGE SCALE GENOMIC DNA]</scope>
    <source>
        <strain evidence="3">female</strain>
    </source>
</reference>
<reference evidence="2" key="2">
    <citation type="submission" date="2025-08" db="UniProtKB">
        <authorList>
            <consortium name="Ensembl"/>
        </authorList>
    </citation>
    <scope>IDENTIFICATION</scope>
</reference>
<evidence type="ECO:0000256" key="1">
    <source>
        <dbReference type="SAM" id="MobiDB-lite"/>
    </source>
</evidence>
<sequence length="88" mass="9525">MMDWIKHGIVKVVPQPETLPKTEGTSKSEAPSKVPPPATRPAPEPAKEAEQQPNMVGWIVSGIGRMLPQPVPRPETGSDDMQSSKCIL</sequence>
<accession>A0A096M2I6</accession>
<dbReference type="Proteomes" id="UP000028760">
    <property type="component" value="Unassembled WGS sequence"/>
</dbReference>
<feature type="compositionally biased region" description="Polar residues" evidence="1">
    <location>
        <begin position="79"/>
        <end position="88"/>
    </location>
</feature>
<feature type="region of interest" description="Disordered" evidence="1">
    <location>
        <begin position="1"/>
        <end position="88"/>
    </location>
</feature>
<dbReference type="AlphaFoldDB" id="A0A096M2I6"/>
<evidence type="ECO:0000313" key="2">
    <source>
        <dbReference type="Ensembl" id="ENSPFOP00000025627.1"/>
    </source>
</evidence>
<protein>
    <submittedName>
        <fullName evidence="2">Uncharacterized protein</fullName>
    </submittedName>
</protein>
<dbReference type="STRING" id="48698.ENSPFOP00000025627"/>
<dbReference type="EMBL" id="AYCK01020809">
    <property type="status" value="NOT_ANNOTATED_CDS"/>
    <property type="molecule type" value="Genomic_DNA"/>
</dbReference>
<evidence type="ECO:0000313" key="3">
    <source>
        <dbReference type="Proteomes" id="UP000028760"/>
    </source>
</evidence>
<keyword evidence="3" id="KW-1185">Reference proteome</keyword>
<name>A0A096M2I6_POEFO</name>
<reference evidence="2" key="3">
    <citation type="submission" date="2025-09" db="UniProtKB">
        <authorList>
            <consortium name="Ensembl"/>
        </authorList>
    </citation>
    <scope>IDENTIFICATION</scope>
</reference>
<dbReference type="EMBL" id="AYCK01020808">
    <property type="status" value="NOT_ANNOTATED_CDS"/>
    <property type="molecule type" value="Genomic_DNA"/>
</dbReference>
<dbReference type="Ensembl" id="ENSPFOT00000028087.1">
    <property type="protein sequence ID" value="ENSPFOP00000025627.1"/>
    <property type="gene ID" value="ENSPFOG00000023975.1"/>
</dbReference>
<dbReference type="OMA" id="MDWIKHG"/>